<reference evidence="2 3" key="1">
    <citation type="submission" date="2018-05" db="EMBL/GenBank/DDBJ databases">
        <title>Genome sequencing and assembly of the regulated plant pathogen Lachnellula willkommii and related sister species for the development of diagnostic species identification markers.</title>
        <authorList>
            <person name="Giroux E."/>
            <person name="Bilodeau G."/>
        </authorList>
    </citation>
    <scope>NUCLEOTIDE SEQUENCE [LARGE SCALE GENOMIC DNA]</scope>
    <source>
        <strain evidence="2 3">CBS 268.59</strain>
    </source>
</reference>
<dbReference type="InterPro" id="IPR000073">
    <property type="entry name" value="AB_hydrolase_1"/>
</dbReference>
<dbReference type="Pfam" id="PF12697">
    <property type="entry name" value="Abhydrolase_6"/>
    <property type="match status" value="1"/>
</dbReference>
<feature type="domain" description="AB hydrolase-1" evidence="1">
    <location>
        <begin position="8"/>
        <end position="242"/>
    </location>
</feature>
<dbReference type="OrthoDB" id="408373at2759"/>
<comment type="caution">
    <text evidence="2">The sequence shown here is derived from an EMBL/GenBank/DDBJ whole genome shotgun (WGS) entry which is preliminary data.</text>
</comment>
<name>A0A8T9BYX1_9HELO</name>
<evidence type="ECO:0000313" key="2">
    <source>
        <dbReference type="EMBL" id="TVY59125.1"/>
    </source>
</evidence>
<dbReference type="Proteomes" id="UP000469558">
    <property type="component" value="Unassembled WGS sequence"/>
</dbReference>
<gene>
    <name evidence="2" type="ORF">LSUE1_G009011</name>
</gene>
<evidence type="ECO:0000313" key="3">
    <source>
        <dbReference type="Proteomes" id="UP000469558"/>
    </source>
</evidence>
<dbReference type="SUPFAM" id="SSF53474">
    <property type="entry name" value="alpha/beta-Hydrolases"/>
    <property type="match status" value="1"/>
</dbReference>
<dbReference type="AlphaFoldDB" id="A0A8T9BYX1"/>
<dbReference type="PANTHER" id="PTHR37017:SF13">
    <property type="entry name" value="AB HYDROLASE-1 DOMAIN-CONTAINING PROTEIN"/>
    <property type="match status" value="1"/>
</dbReference>
<dbReference type="Gene3D" id="3.40.50.1820">
    <property type="entry name" value="alpha/beta hydrolase"/>
    <property type="match status" value="1"/>
</dbReference>
<dbReference type="InterPro" id="IPR052897">
    <property type="entry name" value="Sec-Metab_Biosynth_Hydrolase"/>
</dbReference>
<dbReference type="EMBL" id="QGMK01002382">
    <property type="protein sequence ID" value="TVY59125.1"/>
    <property type="molecule type" value="Genomic_DNA"/>
</dbReference>
<dbReference type="PANTHER" id="PTHR37017">
    <property type="entry name" value="AB HYDROLASE-1 DOMAIN-CONTAINING PROTEIN-RELATED"/>
    <property type="match status" value="1"/>
</dbReference>
<sequence>MSTSKPTVVFSHGAWQTAAGYEQFAKKLNEQGHPTEVVPLPSVGGTETPLPGLPEDIAAVRAALTKYADEGKDIILLCHSYGGLVGSNAVEGFDFASRKAQGKTGGVILTVYMSAFMVPKGKSLLDMLGGQPLSWMSVEGDKCTAVASMLPQVAFNDLSPEIAAFCCTQLTHSSAVVFATPTSYEPWANGLPCAYIFCTEDNALPYPIQQQMAAQLGPEPTTYSLKAGHCPFLSIPDQLVEAVGKASEVGLKKKAA</sequence>
<dbReference type="InterPro" id="IPR029058">
    <property type="entry name" value="AB_hydrolase_fold"/>
</dbReference>
<protein>
    <recommendedName>
        <fullName evidence="1">AB hydrolase-1 domain-containing protein</fullName>
    </recommendedName>
</protein>
<keyword evidence="3" id="KW-1185">Reference proteome</keyword>
<evidence type="ECO:0000259" key="1">
    <source>
        <dbReference type="Pfam" id="PF12697"/>
    </source>
</evidence>
<accession>A0A8T9BYX1</accession>
<organism evidence="2 3">
    <name type="scientific">Lachnellula suecica</name>
    <dbReference type="NCBI Taxonomy" id="602035"/>
    <lineage>
        <taxon>Eukaryota</taxon>
        <taxon>Fungi</taxon>
        <taxon>Dikarya</taxon>
        <taxon>Ascomycota</taxon>
        <taxon>Pezizomycotina</taxon>
        <taxon>Leotiomycetes</taxon>
        <taxon>Helotiales</taxon>
        <taxon>Lachnaceae</taxon>
        <taxon>Lachnellula</taxon>
    </lineage>
</organism>
<proteinExistence type="predicted"/>